<protein>
    <submittedName>
        <fullName evidence="2">Uncharacterized protein</fullName>
    </submittedName>
</protein>
<organism evidence="2">
    <name type="scientific">Myoviridae sp. ct4uh47</name>
    <dbReference type="NCBI Taxonomy" id="2825032"/>
    <lineage>
        <taxon>Viruses</taxon>
        <taxon>Duplodnaviria</taxon>
        <taxon>Heunggongvirae</taxon>
        <taxon>Uroviricota</taxon>
        <taxon>Caudoviricetes</taxon>
    </lineage>
</organism>
<feature type="transmembrane region" description="Helical" evidence="1">
    <location>
        <begin position="6"/>
        <end position="25"/>
    </location>
</feature>
<evidence type="ECO:0000256" key="1">
    <source>
        <dbReference type="SAM" id="Phobius"/>
    </source>
</evidence>
<evidence type="ECO:0000313" key="2">
    <source>
        <dbReference type="EMBL" id="DAG02125.1"/>
    </source>
</evidence>
<dbReference type="EMBL" id="BK016203">
    <property type="protein sequence ID" value="DAG02125.1"/>
    <property type="molecule type" value="Genomic_DNA"/>
</dbReference>
<keyword evidence="1" id="KW-0472">Membrane</keyword>
<proteinExistence type="predicted"/>
<keyword evidence="1" id="KW-1133">Transmembrane helix</keyword>
<accession>A0A8S5V606</accession>
<name>A0A8S5V606_9CAUD</name>
<sequence>METVIYWLGVLTLCIGVPTLTMRVVDWLDKLHSNNKKGGCE</sequence>
<keyword evidence="1" id="KW-0812">Transmembrane</keyword>
<reference evidence="2" key="1">
    <citation type="journal article" date="2021" name="Proc. Natl. Acad. Sci. U.S.A.">
        <title>A Catalog of Tens of Thousands of Viruses from Human Metagenomes Reveals Hidden Associations with Chronic Diseases.</title>
        <authorList>
            <person name="Tisza M.J."/>
            <person name="Buck C.B."/>
        </authorList>
    </citation>
    <scope>NUCLEOTIDE SEQUENCE</scope>
    <source>
        <strain evidence="2">Ct4uh47</strain>
    </source>
</reference>